<dbReference type="PANTHER" id="PTHR39180:SF2">
    <property type="entry name" value="DUF1641 DOMAIN-CONTAINING PROTEIN"/>
    <property type="match status" value="1"/>
</dbReference>
<reference evidence="1 2" key="1">
    <citation type="submission" date="2020-11" db="EMBL/GenBank/DDBJ databases">
        <title>Pseudonocardia abyssalis sp. nov. and Pseudonocardia oceani sp. nov., description and phylogenomic analysis of two novel actinomycetes isolated from the deep Southern Ocean.</title>
        <authorList>
            <person name="Parra J."/>
        </authorList>
    </citation>
    <scope>NUCLEOTIDE SEQUENCE [LARGE SCALE GENOMIC DNA]</scope>
    <source>
        <strain evidence="1 2">KRD-168</strain>
    </source>
</reference>
<dbReference type="Pfam" id="PF07849">
    <property type="entry name" value="DUF1641"/>
    <property type="match status" value="1"/>
</dbReference>
<organism evidence="1 2">
    <name type="scientific">Pseudonocardia abyssalis</name>
    <dbReference type="NCBI Taxonomy" id="2792008"/>
    <lineage>
        <taxon>Bacteria</taxon>
        <taxon>Bacillati</taxon>
        <taxon>Actinomycetota</taxon>
        <taxon>Actinomycetes</taxon>
        <taxon>Pseudonocardiales</taxon>
        <taxon>Pseudonocardiaceae</taxon>
        <taxon>Pseudonocardia</taxon>
    </lineage>
</organism>
<dbReference type="InterPro" id="IPR012440">
    <property type="entry name" value="DUF1641"/>
</dbReference>
<dbReference type="PANTHER" id="PTHR39180">
    <property type="match status" value="1"/>
</dbReference>
<evidence type="ECO:0000313" key="2">
    <source>
        <dbReference type="Proteomes" id="UP000694287"/>
    </source>
</evidence>
<proteinExistence type="predicted"/>
<sequence>MTGDGTRSPADDLRARLDEPQVAASLNSLLDHADLLAIVVVALDGFLARGDVIADSLASAIGEITASTASADLSKVDVRSLARTANSLAESGPALTELLGPLSEPHTVAALGTLAGALGDAQRSARTAPPAGALSLLRALRDPDVSRGVGFLLEVARALGRRTT</sequence>
<dbReference type="EMBL" id="JADQDK010000001">
    <property type="protein sequence ID" value="MBW0136088.1"/>
    <property type="molecule type" value="Genomic_DNA"/>
</dbReference>
<accession>A0ABS6UUZ6</accession>
<evidence type="ECO:0000313" key="1">
    <source>
        <dbReference type="EMBL" id="MBW0136088.1"/>
    </source>
</evidence>
<comment type="caution">
    <text evidence="1">The sequence shown here is derived from an EMBL/GenBank/DDBJ whole genome shotgun (WGS) entry which is preliminary data.</text>
</comment>
<protein>
    <submittedName>
        <fullName evidence="1">DUF1641 domain-containing protein</fullName>
    </submittedName>
</protein>
<name>A0ABS6UUZ6_9PSEU</name>
<gene>
    <name evidence="1" type="ORF">I4I81_17715</name>
</gene>
<dbReference type="Proteomes" id="UP000694287">
    <property type="component" value="Unassembled WGS sequence"/>
</dbReference>
<keyword evidence="2" id="KW-1185">Reference proteome</keyword>